<keyword evidence="3" id="KW-1185">Reference proteome</keyword>
<feature type="transmembrane region" description="Helical" evidence="1">
    <location>
        <begin position="330"/>
        <end position="356"/>
    </location>
</feature>
<keyword evidence="1" id="KW-0812">Transmembrane</keyword>
<feature type="transmembrane region" description="Helical" evidence="1">
    <location>
        <begin position="368"/>
        <end position="387"/>
    </location>
</feature>
<reference evidence="2 3" key="1">
    <citation type="journal article" date="2018" name="Sci. Rep.">
        <title>Comparative analysis of the Pocillopora damicornis genome highlights role of immune system in coral evolution.</title>
        <authorList>
            <person name="Cunning R."/>
            <person name="Bay R.A."/>
            <person name="Gillette P."/>
            <person name="Baker A.C."/>
            <person name="Traylor-Knowles N."/>
        </authorList>
    </citation>
    <scope>NUCLEOTIDE SEQUENCE [LARGE SCALE GENOMIC DNA]</scope>
    <source>
        <strain evidence="2">RSMAS</strain>
        <tissue evidence="2">Whole animal</tissue>
    </source>
</reference>
<dbReference type="OrthoDB" id="6499973at2759"/>
<feature type="transmembrane region" description="Helical" evidence="1">
    <location>
        <begin position="239"/>
        <end position="263"/>
    </location>
</feature>
<dbReference type="PANTHER" id="PTHR11360">
    <property type="entry name" value="MONOCARBOXYLATE TRANSPORTER"/>
    <property type="match status" value="1"/>
</dbReference>
<dbReference type="Proteomes" id="UP000275408">
    <property type="component" value="Unassembled WGS sequence"/>
</dbReference>
<name>A0A3M6UJ05_POCDA</name>
<dbReference type="SUPFAM" id="SSF103473">
    <property type="entry name" value="MFS general substrate transporter"/>
    <property type="match status" value="1"/>
</dbReference>
<dbReference type="InterPro" id="IPR036259">
    <property type="entry name" value="MFS_trans_sf"/>
</dbReference>
<organism evidence="2 3">
    <name type="scientific">Pocillopora damicornis</name>
    <name type="common">Cauliflower coral</name>
    <name type="synonym">Millepora damicornis</name>
    <dbReference type="NCBI Taxonomy" id="46731"/>
    <lineage>
        <taxon>Eukaryota</taxon>
        <taxon>Metazoa</taxon>
        <taxon>Cnidaria</taxon>
        <taxon>Anthozoa</taxon>
        <taxon>Hexacorallia</taxon>
        <taxon>Scleractinia</taxon>
        <taxon>Astrocoeniina</taxon>
        <taxon>Pocilloporidae</taxon>
        <taxon>Pocillopora</taxon>
    </lineage>
</organism>
<accession>A0A3M6UJ05</accession>
<keyword evidence="1" id="KW-1133">Transmembrane helix</keyword>
<feature type="transmembrane region" description="Helical" evidence="1">
    <location>
        <begin position="55"/>
        <end position="76"/>
    </location>
</feature>
<feature type="transmembrane region" description="Helical" evidence="1">
    <location>
        <begin position="138"/>
        <end position="156"/>
    </location>
</feature>
<dbReference type="Gene3D" id="1.20.1250.20">
    <property type="entry name" value="MFS general substrate transporter like domains"/>
    <property type="match status" value="2"/>
</dbReference>
<dbReference type="OMA" id="WRITMRI"/>
<keyword evidence="1" id="KW-0472">Membrane</keyword>
<feature type="transmembrane region" description="Helical" evidence="1">
    <location>
        <begin position="275"/>
        <end position="292"/>
    </location>
</feature>
<feature type="transmembrane region" description="Helical" evidence="1">
    <location>
        <begin position="16"/>
        <end position="43"/>
    </location>
</feature>
<evidence type="ECO:0000313" key="3">
    <source>
        <dbReference type="Proteomes" id="UP000275408"/>
    </source>
</evidence>
<dbReference type="AlphaFoldDB" id="A0A3M6UJ05"/>
<feature type="transmembrane region" description="Helical" evidence="1">
    <location>
        <begin position="304"/>
        <end position="324"/>
    </location>
</feature>
<proteinExistence type="predicted"/>
<feature type="transmembrane region" description="Helical" evidence="1">
    <location>
        <begin position="176"/>
        <end position="197"/>
    </location>
</feature>
<feature type="transmembrane region" description="Helical" evidence="1">
    <location>
        <begin position="109"/>
        <end position="131"/>
    </location>
</feature>
<dbReference type="PANTHER" id="PTHR11360:SF251">
    <property type="entry name" value="MAJOR FACILITATOR SUPERFAMILY (MFS) PROFILE DOMAIN-CONTAINING PROTEIN"/>
    <property type="match status" value="1"/>
</dbReference>
<dbReference type="CDD" id="cd17352">
    <property type="entry name" value="MFS_MCT_SLC16"/>
    <property type="match status" value="1"/>
</dbReference>
<dbReference type="InterPro" id="IPR011701">
    <property type="entry name" value="MFS"/>
</dbReference>
<sequence>MTNYSKDLNYDSKRSWFVCASSFIVQFTIFGIHSSVGIFFIAFDREFHRSESATAWVGSLAFGLMFFLGPLTTVLCEHFGCQVVTCVGGLLSFTGLLSTSFVTSFPLLYFTYGFLWGAGTSLCYFASLVSLPLHFRNYLSLAYGIAIAGAGFGVPPTTWAINQLIGYYNWRITMRILAGMSLLMSVSSVTYGGFATVQEHCVEMEKSNASRHSISETTLKLKLRILEFFKLNPWKNKAFAVWAVSLSFIAFGNFIPFVFLISIANEIGIPSSKSALLIGYQAITNTVARIAFGRLVNNPRMDKIVSVQIMGLMLAVNATLFPLAKTYSSLVVYVVVFGCFDGSLAVMFGMGTLHIVGERLAGRAFGNLCFAAAIGNVLGPPVAGFIFDVFGKYDIAFFLSGAFMTLGVCLLFLVPRLMPEKIEVCEERVVLLSDDAKKQSTNYKQKPRAIYSFPIEAAFFAQTRCDHVLQHSVSMGTLREIDTPPLIKSAMFRAWSAAAQLHCTDSLNGSSGYESDFNRQSSCTQYSEVVDKSLENEHGSITLVTPAMSFDNMEVFVQQEKLQQEGWVGGAMDLYSVMFESLLERVETNPRTPFEDDSSDENASKADAEMKIIPNFSQSEFGCKLDLCRETIL</sequence>
<evidence type="ECO:0008006" key="4">
    <source>
        <dbReference type="Google" id="ProtNLM"/>
    </source>
</evidence>
<gene>
    <name evidence="2" type="ORF">pdam_00000363</name>
</gene>
<dbReference type="GO" id="GO:0022857">
    <property type="term" value="F:transmembrane transporter activity"/>
    <property type="evidence" value="ECO:0007669"/>
    <property type="project" value="InterPro"/>
</dbReference>
<dbReference type="Pfam" id="PF07690">
    <property type="entry name" value="MFS_1"/>
    <property type="match status" value="1"/>
</dbReference>
<dbReference type="InterPro" id="IPR050327">
    <property type="entry name" value="Proton-linked_MCT"/>
</dbReference>
<protein>
    <recommendedName>
        <fullName evidence="4">Major facilitator superfamily (MFS) profile domain-containing protein</fullName>
    </recommendedName>
</protein>
<comment type="caution">
    <text evidence="2">The sequence shown here is derived from an EMBL/GenBank/DDBJ whole genome shotgun (WGS) entry which is preliminary data.</text>
</comment>
<evidence type="ECO:0000256" key="1">
    <source>
        <dbReference type="SAM" id="Phobius"/>
    </source>
</evidence>
<evidence type="ECO:0000313" key="2">
    <source>
        <dbReference type="EMBL" id="RMX53651.1"/>
    </source>
</evidence>
<dbReference type="EMBL" id="RCHS01001413">
    <property type="protein sequence ID" value="RMX53651.1"/>
    <property type="molecule type" value="Genomic_DNA"/>
</dbReference>
<feature type="transmembrane region" description="Helical" evidence="1">
    <location>
        <begin position="83"/>
        <end position="103"/>
    </location>
</feature>
<feature type="transmembrane region" description="Helical" evidence="1">
    <location>
        <begin position="393"/>
        <end position="414"/>
    </location>
</feature>